<dbReference type="Pfam" id="PF03412">
    <property type="entry name" value="Peptidase_C39"/>
    <property type="match status" value="1"/>
</dbReference>
<dbReference type="AlphaFoldDB" id="K1XY05"/>
<dbReference type="GO" id="GO:0016020">
    <property type="term" value="C:membrane"/>
    <property type="evidence" value="ECO:0007669"/>
    <property type="project" value="InterPro"/>
</dbReference>
<dbReference type="GO" id="GO:0008233">
    <property type="term" value="F:peptidase activity"/>
    <property type="evidence" value="ECO:0007669"/>
    <property type="project" value="InterPro"/>
</dbReference>
<accession>K1XY05</accession>
<sequence length="151" mass="18010">MIHYYHQETDYTCAPACIRMILSKYDIFLSEKEIEKGVGCTSECGTDDDGEILKFFTSRHFEATLHENWEFTDLKKFLDEGYDIIINYFISKEQEWHYAIVENIDDQYITLIDPEYWPDTQYPPPSFYTNWHNSSGKLVRSFITMKKTLEK</sequence>
<evidence type="ECO:0000259" key="1">
    <source>
        <dbReference type="Pfam" id="PF03412"/>
    </source>
</evidence>
<dbReference type="GO" id="GO:0005524">
    <property type="term" value="F:ATP binding"/>
    <property type="evidence" value="ECO:0007669"/>
    <property type="project" value="InterPro"/>
</dbReference>
<name>K1XY05_9BACT</name>
<dbReference type="GO" id="GO:0006508">
    <property type="term" value="P:proteolysis"/>
    <property type="evidence" value="ECO:0007669"/>
    <property type="project" value="InterPro"/>
</dbReference>
<feature type="domain" description="Peptidase C39" evidence="1">
    <location>
        <begin position="3"/>
        <end position="132"/>
    </location>
</feature>
<proteinExistence type="predicted"/>
<organism evidence="2">
    <name type="scientific">uncultured bacterium</name>
    <name type="common">gcode 4</name>
    <dbReference type="NCBI Taxonomy" id="1234023"/>
    <lineage>
        <taxon>Bacteria</taxon>
        <taxon>environmental samples</taxon>
    </lineage>
</organism>
<evidence type="ECO:0000313" key="2">
    <source>
        <dbReference type="EMBL" id="EKD29871.1"/>
    </source>
</evidence>
<dbReference type="Gene3D" id="3.90.70.10">
    <property type="entry name" value="Cysteine proteinases"/>
    <property type="match status" value="1"/>
</dbReference>
<dbReference type="InterPro" id="IPR005074">
    <property type="entry name" value="Peptidase_C39"/>
</dbReference>
<reference evidence="2" key="1">
    <citation type="journal article" date="2012" name="Science">
        <title>Fermentation, hydrogen, and sulfur metabolism in multiple uncultivated bacterial phyla.</title>
        <authorList>
            <person name="Wrighton K.C."/>
            <person name="Thomas B.C."/>
            <person name="Sharon I."/>
            <person name="Miller C.S."/>
            <person name="Castelle C.J."/>
            <person name="VerBerkmoes N.C."/>
            <person name="Wilkins M.J."/>
            <person name="Hettich R.L."/>
            <person name="Lipton M.S."/>
            <person name="Williams K.H."/>
            <person name="Long P.E."/>
            <person name="Banfield J.F."/>
        </authorList>
    </citation>
    <scope>NUCLEOTIDE SEQUENCE [LARGE SCALE GENOMIC DNA]</scope>
</reference>
<dbReference type="EMBL" id="AMFJ01034233">
    <property type="protein sequence ID" value="EKD29871.1"/>
    <property type="molecule type" value="Genomic_DNA"/>
</dbReference>
<comment type="caution">
    <text evidence="2">The sequence shown here is derived from an EMBL/GenBank/DDBJ whole genome shotgun (WGS) entry which is preliminary data.</text>
</comment>
<protein>
    <recommendedName>
        <fullName evidence="1">Peptidase C39 domain-containing protein</fullName>
    </recommendedName>
</protein>
<gene>
    <name evidence="2" type="ORF">ACD_78C00233G0002</name>
</gene>